<proteinExistence type="predicted"/>
<evidence type="ECO:0000313" key="1">
    <source>
        <dbReference type="EMBL" id="KAH7692663.1"/>
    </source>
</evidence>
<keyword evidence="1" id="KW-0808">Transferase</keyword>
<dbReference type="EC" id="2.7.7.19" evidence="1"/>
<keyword evidence="1" id="KW-0548">Nucleotidyltransferase</keyword>
<dbReference type="EMBL" id="CM037011">
    <property type="protein sequence ID" value="KAH7692663.1"/>
    <property type="molecule type" value="Genomic_DNA"/>
</dbReference>
<protein>
    <submittedName>
        <fullName evidence="1">Polynucleotide adenylyltransferase protein</fullName>
        <ecNumber evidence="1">2.7.7.19</ecNumber>
    </submittedName>
</protein>
<gene>
    <name evidence="1" type="ORF">IHE45_01G080300</name>
</gene>
<sequence>MGDGGAAPNRPAQSPLDGAFLLQLLQRPPQSHPQQTQPPPPSIPLEGINPHRDPAVSAVGPSYHFLPHNFIHPHQPQHIPIPPGISPWAPPPGLPPVFHGELQPPAGDPYREFRFPQHQGPASTSDGNLGFGGGRDERGLLNHRPGPRNVPIGGASGGIDGRFPNRNPVNNREQSSRVVRPHGPVERGRPPMERPAMVVKGRPPGPMYRAKGPVELININERSSGKYNVDGRQDVRMEKYSRSFPPSAEILVSHAEASGVNRSHVGSRYNAENGVLHDSAARRSDSHTEETHEDSSEGDVEESGVFEDEFGSNQDGKSGASGSENALADQMVDALTLSDGAASTSAVKQAKASRGKDFRFDSFRGHRISSFRVRLRRRLVECRYAIDKLVPHLLSIYQSLIPPEEEKAKQKQLLLSLEKLVNKQWPKAQLHIYGSCANSFGVSNSDIDICLAIDDADLSKSDILLKLADIFQSDNLQNVQALTHARVPIVKLMDPISGISCDICVNNLLAVVNTKLLRDYAKIDDRLRQLAFIVKHWAKSRRVNETYRGTLSSYAYVLMCIHFLQQRKPAILPCLQQMEATYAITVDNTKCAFFDRVEMLRDFGAHNKESIAYLLWAFFHYWAYCHDYTNDVISIRNGGIISKRSKDWTRRIGNDRHLICIEDPFEIEHDLGRVVDKFSIKILREEFERAADILQFDSNPCVTLFEPYIPPSSPQEQVHPELDD</sequence>
<dbReference type="Proteomes" id="UP000827976">
    <property type="component" value="Chromosome 1"/>
</dbReference>
<evidence type="ECO:0000313" key="2">
    <source>
        <dbReference type="Proteomes" id="UP000827976"/>
    </source>
</evidence>
<comment type="caution">
    <text evidence="1">The sequence shown here is derived from an EMBL/GenBank/DDBJ whole genome shotgun (WGS) entry which is preliminary data.</text>
</comment>
<accession>A0ACB7WVZ4</accession>
<reference evidence="2" key="1">
    <citation type="journal article" date="2022" name="Nat. Commun.">
        <title>Chromosome evolution and the genetic basis of agronomically important traits in greater yam.</title>
        <authorList>
            <person name="Bredeson J.V."/>
            <person name="Lyons J.B."/>
            <person name="Oniyinde I.O."/>
            <person name="Okereke N.R."/>
            <person name="Kolade O."/>
            <person name="Nnabue I."/>
            <person name="Nwadili C.O."/>
            <person name="Hribova E."/>
            <person name="Parker M."/>
            <person name="Nwogha J."/>
            <person name="Shu S."/>
            <person name="Carlson J."/>
            <person name="Kariba R."/>
            <person name="Muthemba S."/>
            <person name="Knop K."/>
            <person name="Barton G.J."/>
            <person name="Sherwood A.V."/>
            <person name="Lopez-Montes A."/>
            <person name="Asiedu R."/>
            <person name="Jamnadass R."/>
            <person name="Muchugi A."/>
            <person name="Goodstein D."/>
            <person name="Egesi C.N."/>
            <person name="Featherston J."/>
            <person name="Asfaw A."/>
            <person name="Simpson G.G."/>
            <person name="Dolezel J."/>
            <person name="Hendre P.S."/>
            <person name="Van Deynze A."/>
            <person name="Kumar P.L."/>
            <person name="Obidiegwu J.E."/>
            <person name="Bhattacharjee R."/>
            <person name="Rokhsar D.S."/>
        </authorList>
    </citation>
    <scope>NUCLEOTIDE SEQUENCE [LARGE SCALE GENOMIC DNA]</scope>
    <source>
        <strain evidence="2">cv. TDa95/00328</strain>
    </source>
</reference>
<organism evidence="1 2">
    <name type="scientific">Dioscorea alata</name>
    <name type="common">Purple yam</name>
    <dbReference type="NCBI Taxonomy" id="55571"/>
    <lineage>
        <taxon>Eukaryota</taxon>
        <taxon>Viridiplantae</taxon>
        <taxon>Streptophyta</taxon>
        <taxon>Embryophyta</taxon>
        <taxon>Tracheophyta</taxon>
        <taxon>Spermatophyta</taxon>
        <taxon>Magnoliopsida</taxon>
        <taxon>Liliopsida</taxon>
        <taxon>Dioscoreales</taxon>
        <taxon>Dioscoreaceae</taxon>
        <taxon>Dioscorea</taxon>
    </lineage>
</organism>
<keyword evidence="2" id="KW-1185">Reference proteome</keyword>
<name>A0ACB7WVZ4_DIOAL</name>